<organism evidence="2 3">
    <name type="scientific">Ancylostoma ceylanicum</name>
    <dbReference type="NCBI Taxonomy" id="53326"/>
    <lineage>
        <taxon>Eukaryota</taxon>
        <taxon>Metazoa</taxon>
        <taxon>Ecdysozoa</taxon>
        <taxon>Nematoda</taxon>
        <taxon>Chromadorea</taxon>
        <taxon>Rhabditida</taxon>
        <taxon>Rhabditina</taxon>
        <taxon>Rhabditomorpha</taxon>
        <taxon>Strongyloidea</taxon>
        <taxon>Ancylostomatidae</taxon>
        <taxon>Ancylostomatinae</taxon>
        <taxon>Ancylostoma</taxon>
    </lineage>
</organism>
<proteinExistence type="predicted"/>
<protein>
    <submittedName>
        <fullName evidence="2">Uncharacterized protein</fullName>
    </submittedName>
</protein>
<keyword evidence="3" id="KW-1185">Reference proteome</keyword>
<gene>
    <name evidence="2" type="primary">Acey_s0016.g2954</name>
    <name evidence="2" type="ORF">Y032_0016g2954</name>
</gene>
<evidence type="ECO:0000313" key="3">
    <source>
        <dbReference type="Proteomes" id="UP000024635"/>
    </source>
</evidence>
<evidence type="ECO:0000313" key="2">
    <source>
        <dbReference type="EMBL" id="EYC22796.1"/>
    </source>
</evidence>
<evidence type="ECO:0000256" key="1">
    <source>
        <dbReference type="SAM" id="MobiDB-lite"/>
    </source>
</evidence>
<comment type="caution">
    <text evidence="2">The sequence shown here is derived from an EMBL/GenBank/DDBJ whole genome shotgun (WGS) entry which is preliminary data.</text>
</comment>
<dbReference type="AlphaFoldDB" id="A0A016V698"/>
<sequence length="81" mass="9708">MEKFPVRYGRTPSANSKEKETGKKKTGFVHRNSTTNWWKRERCALLRGFSTKSRQLICVELRCRDKAKQQDFRRNIRMRSS</sequence>
<dbReference type="Proteomes" id="UP000024635">
    <property type="component" value="Unassembled WGS sequence"/>
</dbReference>
<name>A0A016V698_9BILA</name>
<reference evidence="3" key="1">
    <citation type="journal article" date="2015" name="Nat. Genet.">
        <title>The genome and transcriptome of the zoonotic hookworm Ancylostoma ceylanicum identify infection-specific gene families.</title>
        <authorList>
            <person name="Schwarz E.M."/>
            <person name="Hu Y."/>
            <person name="Antoshechkin I."/>
            <person name="Miller M.M."/>
            <person name="Sternberg P.W."/>
            <person name="Aroian R.V."/>
        </authorList>
    </citation>
    <scope>NUCLEOTIDE SEQUENCE</scope>
    <source>
        <strain evidence="3">HY135</strain>
    </source>
</reference>
<accession>A0A016V698</accession>
<dbReference type="EMBL" id="JARK01001352">
    <property type="protein sequence ID" value="EYC22796.1"/>
    <property type="molecule type" value="Genomic_DNA"/>
</dbReference>
<feature type="region of interest" description="Disordered" evidence="1">
    <location>
        <begin position="1"/>
        <end position="27"/>
    </location>
</feature>